<feature type="domain" description="Schlafen AlbA-2" evidence="1">
    <location>
        <begin position="23"/>
        <end position="139"/>
    </location>
</feature>
<dbReference type="EMBL" id="MFQN01000022">
    <property type="protein sequence ID" value="OGH74222.1"/>
    <property type="molecule type" value="Genomic_DNA"/>
</dbReference>
<dbReference type="InterPro" id="IPR007421">
    <property type="entry name" value="Schlafen_AlbA_2_dom"/>
</dbReference>
<dbReference type="AlphaFoldDB" id="A0A1F6MRF8"/>
<dbReference type="InterPro" id="IPR038461">
    <property type="entry name" value="Schlafen_AlbA_2_dom_sf"/>
</dbReference>
<dbReference type="Pfam" id="PF04326">
    <property type="entry name" value="SLFN_AlbA_2"/>
    <property type="match status" value="1"/>
</dbReference>
<evidence type="ECO:0000313" key="2">
    <source>
        <dbReference type="EMBL" id="OGH74222.1"/>
    </source>
</evidence>
<dbReference type="InterPro" id="IPR038475">
    <property type="entry name" value="RecG_C_sf"/>
</dbReference>
<reference evidence="2 3" key="1">
    <citation type="journal article" date="2016" name="Nat. Commun.">
        <title>Thousands of microbial genomes shed light on interconnected biogeochemical processes in an aquifer system.</title>
        <authorList>
            <person name="Anantharaman K."/>
            <person name="Brown C.T."/>
            <person name="Hug L.A."/>
            <person name="Sharon I."/>
            <person name="Castelle C.J."/>
            <person name="Probst A.J."/>
            <person name="Thomas B.C."/>
            <person name="Singh A."/>
            <person name="Wilkins M.J."/>
            <person name="Karaoz U."/>
            <person name="Brodie E.L."/>
            <person name="Williams K.H."/>
            <person name="Hubbard S.S."/>
            <person name="Banfield J.F."/>
        </authorList>
    </citation>
    <scope>NUCLEOTIDE SEQUENCE [LARGE SCALE GENOMIC DNA]</scope>
</reference>
<name>A0A1F6MRF8_9BACT</name>
<dbReference type="STRING" id="1798692.A3G00_02805"/>
<protein>
    <recommendedName>
        <fullName evidence="1">Schlafen AlbA-2 domain-containing protein</fullName>
    </recommendedName>
</protein>
<evidence type="ECO:0000259" key="1">
    <source>
        <dbReference type="Pfam" id="PF04326"/>
    </source>
</evidence>
<gene>
    <name evidence="2" type="ORF">A3G00_02805</name>
</gene>
<sequence length="481" mass="54599">MKNWEKEALDWLEKSLKPFPQELNEIDWKLGLSEKTERLSQHISAFANYKGGGFLVFGIDNGQIMGIKKEECDQILKTLGNIARQNLIPPILLDHAVVEYQTKNILIVKIDEAKEKSVHLRNGSIYDSYIRSAGQTRRLEKTEVASLISISQGLRFEDGVVMIGLTAEDVLKLIDFIAYFDLVERVLPNGNEAIIDVLCSEKLVRKNGGLFDITNLGAILFAKNIEEFDNLKRKAVRVIIYDGKDRLKTVKELDGKKGYASGFESLVDFINNLLPTNEVIKTALRADVKMYPEIAIRELVANALIHQDFYITGTGPMIEIFTDRIEISNPGQPLIDTLRLLDAPPQSRNEKLASIMRRFKVCEERGSGIDKVVSQTEFFQLPAPNFIKTDNHFKAILFSHKKLSQMSKEDKVRACYLHCCLKYVAGGKMNNTSLRERFQIEEKNYPIASGIISDTVEVGLVKPFDINNKSKRYISYIPFWA</sequence>
<dbReference type="Proteomes" id="UP000178347">
    <property type="component" value="Unassembled WGS sequence"/>
</dbReference>
<dbReference type="Pfam" id="PF13749">
    <property type="entry name" value="HATPase_c_4"/>
    <property type="match status" value="1"/>
</dbReference>
<comment type="caution">
    <text evidence="2">The sequence shown here is derived from an EMBL/GenBank/DDBJ whole genome shotgun (WGS) entry which is preliminary data.</text>
</comment>
<organism evidence="2 3">
    <name type="scientific">Candidatus Magasanikbacteria bacterium RIFCSPLOWO2_12_FULL_43_12</name>
    <dbReference type="NCBI Taxonomy" id="1798692"/>
    <lineage>
        <taxon>Bacteria</taxon>
        <taxon>Candidatus Magasanikiibacteriota</taxon>
    </lineage>
</organism>
<dbReference type="Gene3D" id="3.30.565.60">
    <property type="match status" value="1"/>
</dbReference>
<dbReference type="Gene3D" id="3.30.950.30">
    <property type="entry name" value="Schlafen, AAA domain"/>
    <property type="match status" value="1"/>
</dbReference>
<accession>A0A1F6MRF8</accession>
<evidence type="ECO:0000313" key="3">
    <source>
        <dbReference type="Proteomes" id="UP000178347"/>
    </source>
</evidence>
<dbReference type="PANTHER" id="PTHR30595">
    <property type="entry name" value="GLPR-RELATED TRANSCRIPTIONAL REPRESSOR"/>
    <property type="match status" value="1"/>
</dbReference>
<dbReference type="PANTHER" id="PTHR30595:SF6">
    <property type="entry name" value="SCHLAFEN ALBA-2 DOMAIN-CONTAINING PROTEIN"/>
    <property type="match status" value="1"/>
</dbReference>
<proteinExistence type="predicted"/>